<dbReference type="STRING" id="391616.OA238_c18010"/>
<dbReference type="KEGG" id="oar:OA238_c18010"/>
<dbReference type="AlphaFoldDB" id="M9RI96"/>
<organism evidence="1 2">
    <name type="scientific">Octadecabacter arcticus 238</name>
    <dbReference type="NCBI Taxonomy" id="391616"/>
    <lineage>
        <taxon>Bacteria</taxon>
        <taxon>Pseudomonadati</taxon>
        <taxon>Pseudomonadota</taxon>
        <taxon>Alphaproteobacteria</taxon>
        <taxon>Rhodobacterales</taxon>
        <taxon>Roseobacteraceae</taxon>
        <taxon>Octadecabacter</taxon>
    </lineage>
</organism>
<dbReference type="InterPro" id="IPR036890">
    <property type="entry name" value="HATPase_C_sf"/>
</dbReference>
<gene>
    <name evidence="1" type="ORF">OA238_c18010</name>
</gene>
<evidence type="ECO:0000313" key="1">
    <source>
        <dbReference type="EMBL" id="AGI71912.1"/>
    </source>
</evidence>
<keyword evidence="2" id="KW-1185">Reference proteome</keyword>
<dbReference type="Pfam" id="PF13589">
    <property type="entry name" value="HATPase_c_3"/>
    <property type="match status" value="1"/>
</dbReference>
<dbReference type="Gene3D" id="3.30.565.10">
    <property type="entry name" value="Histidine kinase-like ATPase, C-terminal domain"/>
    <property type="match status" value="1"/>
</dbReference>
<name>M9RI96_9RHOB</name>
<protein>
    <submittedName>
        <fullName evidence="1">Putative ATP-binding protein</fullName>
    </submittedName>
</protein>
<dbReference type="eggNOG" id="COG0323">
    <property type="taxonomic scope" value="Bacteria"/>
</dbReference>
<dbReference type="SUPFAM" id="SSF55874">
    <property type="entry name" value="ATPase domain of HSP90 chaperone/DNA topoisomerase II/histidine kinase"/>
    <property type="match status" value="1"/>
</dbReference>
<keyword evidence="1" id="KW-0547">Nucleotide-binding</keyword>
<accession>M9RI96</accession>
<dbReference type="OrthoDB" id="9813438at2"/>
<proteinExistence type="predicted"/>
<dbReference type="RefSeq" id="WP_015495051.1">
    <property type="nucleotide sequence ID" value="NC_020908.1"/>
</dbReference>
<dbReference type="HOGENOM" id="CLU_037205_0_0_5"/>
<sequence>MGASLTRNSPPQAGMLIESLRGLGYTTATALADIIDNAIPAGATQVNVLFHWAEGDSWISVADNGKGMSDDELERAMQLGARDPRDERLSDDLGRFGMGLKTASFSQARTLTVASRPAKSEFNCLRWDLDALENTASGDWPLLEGAAHGSLERLKLPDGSLSGTVVLWEKLDRIITDGFSGDDMMELMEQVEAHLGMTFHRIIGKAAGQFELTINEKRIVPWDPFMLGHLGKRLESTEYRLVGAPDVKVQCHVLPHKDMLGHDEAKVAAGPEGWSSQQGFYIYRNKRLLTIAGWLRLGERGRQWTKDEPHRLARIRLDIPNNVDGDWKINVIKSTASPPVKLKPQLHRIAKETRETARSVFAYRGRLVEGQNGREGAVPDIWQAIRKTSGATSYRLSREHDLYRSVIGRAGPLKKDIEALLRLVEGTVPVQRIWLDTAEADEPPVSNIDDEPDPILIDTMEAVFDALVHSSGLSEDEARARLSKTRPFDKRPELVSQLKIKN</sequence>
<dbReference type="Proteomes" id="UP000004688">
    <property type="component" value="Chromosome"/>
</dbReference>
<dbReference type="EMBL" id="CP003742">
    <property type="protein sequence ID" value="AGI71912.1"/>
    <property type="molecule type" value="Genomic_DNA"/>
</dbReference>
<keyword evidence="1" id="KW-0067">ATP-binding</keyword>
<reference evidence="1 2" key="1">
    <citation type="journal article" date="2013" name="PLoS ONE">
        <title>Poles Apart: Arctic and Antarctic Octadecabacter strains Share High Genome Plasticity and a New Type of Xanthorhodopsin.</title>
        <authorList>
            <person name="Vollmers J."/>
            <person name="Voget S."/>
            <person name="Dietrich S."/>
            <person name="Gollnow K."/>
            <person name="Smits M."/>
            <person name="Meyer K."/>
            <person name="Brinkhoff T."/>
            <person name="Simon M."/>
            <person name="Daniel R."/>
        </authorList>
    </citation>
    <scope>NUCLEOTIDE SEQUENCE [LARGE SCALE GENOMIC DNA]</scope>
    <source>
        <strain evidence="1 2">238</strain>
    </source>
</reference>
<dbReference type="GO" id="GO:0005524">
    <property type="term" value="F:ATP binding"/>
    <property type="evidence" value="ECO:0007669"/>
    <property type="project" value="UniProtKB-KW"/>
</dbReference>
<evidence type="ECO:0000313" key="2">
    <source>
        <dbReference type="Proteomes" id="UP000004688"/>
    </source>
</evidence>